<dbReference type="RefSeq" id="WP_232897158.1">
    <property type="nucleotide sequence ID" value="NZ_JAEIJD010000001.1"/>
</dbReference>
<dbReference type="AlphaFoldDB" id="A0A934LZ58"/>
<sequence>MKRRDFMKAAPAALAVSTLPAATLAHEEADPILPLYRQWVDARKEWYLYADLPGNGDWDMPESMAAQAKEDDAFWAMIEMTPTSTEGIAALSHVLWDLEGPSVVPEHKEYAERANEPHRKLMRAIWRAASGQNSLPPDCKMEQAFA</sequence>
<protein>
    <submittedName>
        <fullName evidence="1">Uncharacterized protein</fullName>
    </submittedName>
</protein>
<proteinExistence type="predicted"/>
<accession>A0A934LZ58</accession>
<organism evidence="1 2">
    <name type="scientific">Pontibaca salina</name>
    <dbReference type="NCBI Taxonomy" id="2795731"/>
    <lineage>
        <taxon>Bacteria</taxon>
        <taxon>Pseudomonadati</taxon>
        <taxon>Pseudomonadota</taxon>
        <taxon>Alphaproteobacteria</taxon>
        <taxon>Rhodobacterales</taxon>
        <taxon>Roseobacteraceae</taxon>
        <taxon>Pontibaca</taxon>
    </lineage>
</organism>
<dbReference type="Proteomes" id="UP000613255">
    <property type="component" value="Unassembled WGS sequence"/>
</dbReference>
<dbReference type="EMBL" id="JAEIJD010000001">
    <property type="protein sequence ID" value="MBI6628318.1"/>
    <property type="molecule type" value="Genomic_DNA"/>
</dbReference>
<reference evidence="1" key="1">
    <citation type="submission" date="2020-12" db="EMBL/GenBank/DDBJ databases">
        <title>Pontibaca salina gen. nov., sp. nov., isolated from marine sediment.</title>
        <authorList>
            <person name="Bo J."/>
            <person name="Wang S."/>
            <person name="Song X."/>
            <person name="Du Z."/>
        </authorList>
    </citation>
    <scope>NUCLEOTIDE SEQUENCE</scope>
    <source>
        <strain evidence="1">S1109L</strain>
    </source>
</reference>
<comment type="caution">
    <text evidence="1">The sequence shown here is derived from an EMBL/GenBank/DDBJ whole genome shotgun (WGS) entry which is preliminary data.</text>
</comment>
<evidence type="ECO:0000313" key="1">
    <source>
        <dbReference type="EMBL" id="MBI6628318.1"/>
    </source>
</evidence>
<name>A0A934LZ58_9RHOB</name>
<evidence type="ECO:0000313" key="2">
    <source>
        <dbReference type="Proteomes" id="UP000613255"/>
    </source>
</evidence>
<keyword evidence="2" id="KW-1185">Reference proteome</keyword>
<gene>
    <name evidence="1" type="ORF">JAO82_00350</name>
</gene>